<keyword evidence="2" id="KW-1185">Reference proteome</keyword>
<proteinExistence type="predicted"/>
<dbReference type="AlphaFoldDB" id="A0A5C4VNN0"/>
<dbReference type="EMBL" id="VDMP01000026">
    <property type="protein sequence ID" value="TNM37411.1"/>
    <property type="molecule type" value="Genomic_DNA"/>
</dbReference>
<organism evidence="1 2">
    <name type="scientific">Nocardioides albidus</name>
    <dbReference type="NCBI Taxonomy" id="1517589"/>
    <lineage>
        <taxon>Bacteria</taxon>
        <taxon>Bacillati</taxon>
        <taxon>Actinomycetota</taxon>
        <taxon>Actinomycetes</taxon>
        <taxon>Propionibacteriales</taxon>
        <taxon>Nocardioidaceae</taxon>
        <taxon>Nocardioides</taxon>
    </lineage>
</organism>
<reference evidence="1 2" key="1">
    <citation type="journal article" date="2016" name="Int. J. Syst. Evol. Microbiol.">
        <title>Nocardioides albidus sp. nov., an actinobacterium isolated from garden soil.</title>
        <authorList>
            <person name="Singh H."/>
            <person name="Du J."/>
            <person name="Trinh H."/>
            <person name="Won K."/>
            <person name="Yang J.E."/>
            <person name="Yin C."/>
            <person name="Kook M."/>
            <person name="Yi T.H."/>
        </authorList>
    </citation>
    <scope>NUCLEOTIDE SEQUENCE [LARGE SCALE GENOMIC DNA]</scope>
    <source>
        <strain evidence="1 2">CCTCC AB 2015297</strain>
    </source>
</reference>
<evidence type="ECO:0008006" key="3">
    <source>
        <dbReference type="Google" id="ProtNLM"/>
    </source>
</evidence>
<dbReference type="Proteomes" id="UP000313231">
    <property type="component" value="Unassembled WGS sequence"/>
</dbReference>
<evidence type="ECO:0000313" key="1">
    <source>
        <dbReference type="EMBL" id="TNM37411.1"/>
    </source>
</evidence>
<name>A0A5C4VNN0_9ACTN</name>
<evidence type="ECO:0000313" key="2">
    <source>
        <dbReference type="Proteomes" id="UP000313231"/>
    </source>
</evidence>
<accession>A0A5C4VNN0</accession>
<gene>
    <name evidence="1" type="ORF">FHP29_16395</name>
</gene>
<comment type="caution">
    <text evidence="1">The sequence shown here is derived from an EMBL/GenBank/DDBJ whole genome shotgun (WGS) entry which is preliminary data.</text>
</comment>
<dbReference type="RefSeq" id="WP_139623952.1">
    <property type="nucleotide sequence ID" value="NZ_VDMP01000026.1"/>
</dbReference>
<sequence>MEPTADKPTSQPRLRVVPVSLATANEFVRANHRHHQAVVGHKFSIGVTDDDGELRGVAIVGRPVARGRDDGLTLEVTRVATDGVANGCSMLYAAAWRAVRAMGYERLGTYTLESESGASLRAAGWKVIHQVRGRSWNAPSRPRVDRHPTVNKVLWEPRS</sequence>
<dbReference type="NCBIfam" id="NF045478">
    <property type="entry name" value="XF1762_fam"/>
    <property type="match status" value="1"/>
</dbReference>
<dbReference type="InterPro" id="IPR053780">
    <property type="entry name" value="Gp66-like"/>
</dbReference>
<protein>
    <recommendedName>
        <fullName evidence="3">GNAT family N-acetyltransferase</fullName>
    </recommendedName>
</protein>